<dbReference type="RefSeq" id="WP_144117708.1">
    <property type="nucleotide sequence ID" value="NZ_JACHGE010000007.1"/>
</dbReference>
<comment type="caution">
    <text evidence="2">The sequence shown here is derived from an EMBL/GenBank/DDBJ whole genome shotgun (WGS) entry which is preliminary data.</text>
</comment>
<feature type="transmembrane region" description="Helical" evidence="1">
    <location>
        <begin position="133"/>
        <end position="151"/>
    </location>
</feature>
<dbReference type="EMBL" id="VMBF01000009">
    <property type="protein sequence ID" value="TSJ73585.1"/>
    <property type="molecule type" value="Genomic_DNA"/>
</dbReference>
<reference evidence="3 4" key="2">
    <citation type="submission" date="2019-07" db="EMBL/GenBank/DDBJ databases">
        <title>Algibacter marinivivus sp. nov., isolated from the surface of a marine red alga.</title>
        <authorList>
            <person name="Zhong X."/>
            <person name="Xu W."/>
            <person name="Zhang Y."/>
            <person name="Zhang Q."/>
            <person name="Du Z."/>
        </authorList>
    </citation>
    <scope>NUCLEOTIDE SEQUENCE [LARGE SCALE GENOMIC DNA]</scope>
    <source>
        <strain evidence="3 4">RU-4-M-4</strain>
    </source>
</reference>
<dbReference type="Proteomes" id="UP000322315">
    <property type="component" value="Unassembled WGS sequence"/>
</dbReference>
<sequence>MKEKQIKIHNNILIAIIVLSIISSLRVLFTSLKLDELTYYKVSENLLQGKYNLKNHPSSVAPAIPFVFSIFTIKSYPLLGFILNRIFNICLVGFGFYYIVLFLKKQKIKKLIILCILALVAVNPNSVAWFGTLYPESLIFFSFWGFIYYASQPAKRINLIKMLCFFTLIVFTRYVYAVLGLVVLINYYDYLKENFNKYSVTIIKYSLLFLIPFLFWGKYILNVEEQNLSEISYFERYKIDNPILYNIKCGLGLEKHHEVDKINGIPAFASLFIPITGFRNYTISLILIFGFICGLIKHIKRCAIKKLLIATVLIMFGFILAGTGFSRYWLMLLPAIYLGYFYLFKMLNINNKWFIYASQIISLVYIVNEVRIDILVIERYF</sequence>
<keyword evidence="1" id="KW-0472">Membrane</keyword>
<dbReference type="AlphaFoldDB" id="A0A5M7B558"/>
<feature type="transmembrane region" description="Helical" evidence="1">
    <location>
        <begin position="78"/>
        <end position="99"/>
    </location>
</feature>
<organism evidence="2 5">
    <name type="scientific">Algibacter amylolyticus</name>
    <dbReference type="NCBI Taxonomy" id="1608400"/>
    <lineage>
        <taxon>Bacteria</taxon>
        <taxon>Pseudomonadati</taxon>
        <taxon>Bacteroidota</taxon>
        <taxon>Flavobacteriia</taxon>
        <taxon>Flavobacteriales</taxon>
        <taxon>Flavobacteriaceae</taxon>
        <taxon>Algibacter</taxon>
    </lineage>
</organism>
<dbReference type="OrthoDB" id="1341464at2"/>
<evidence type="ECO:0000313" key="5">
    <source>
        <dbReference type="Proteomes" id="UP000322315"/>
    </source>
</evidence>
<accession>A0A5M7B558</accession>
<evidence type="ECO:0000256" key="1">
    <source>
        <dbReference type="SAM" id="Phobius"/>
    </source>
</evidence>
<keyword evidence="1" id="KW-0812">Transmembrane</keyword>
<dbReference type="EMBL" id="VWRS01000009">
    <property type="protein sequence ID" value="KAA5822435.1"/>
    <property type="molecule type" value="Genomic_DNA"/>
</dbReference>
<evidence type="ECO:0000313" key="2">
    <source>
        <dbReference type="EMBL" id="KAA5822435.1"/>
    </source>
</evidence>
<protein>
    <recommendedName>
        <fullName evidence="6">Glycosyltransferase RgtA/B/C/D-like domain-containing protein</fullName>
    </recommendedName>
</protein>
<feature type="transmembrane region" description="Helical" evidence="1">
    <location>
        <begin position="278"/>
        <end position="296"/>
    </location>
</feature>
<feature type="transmembrane region" description="Helical" evidence="1">
    <location>
        <begin position="303"/>
        <end position="322"/>
    </location>
</feature>
<evidence type="ECO:0000313" key="3">
    <source>
        <dbReference type="EMBL" id="TSJ73585.1"/>
    </source>
</evidence>
<feature type="transmembrane region" description="Helical" evidence="1">
    <location>
        <begin position="12"/>
        <end position="29"/>
    </location>
</feature>
<keyword evidence="4" id="KW-1185">Reference proteome</keyword>
<evidence type="ECO:0008006" key="6">
    <source>
        <dbReference type="Google" id="ProtNLM"/>
    </source>
</evidence>
<feature type="transmembrane region" description="Helical" evidence="1">
    <location>
        <begin position="328"/>
        <end position="344"/>
    </location>
</feature>
<reference evidence="2 5" key="1">
    <citation type="journal article" date="2015" name="Int. J. Syst. Evol. Microbiol.">
        <title>Algibacter amylolyticus sp. nov., isolated from intertidal sediment.</title>
        <authorList>
            <person name="Zhang D.C."/>
            <person name="Wu J."/>
            <person name="Neuner K."/>
            <person name="Yao J."/>
            <person name="Margesin R."/>
        </authorList>
    </citation>
    <scope>NUCLEOTIDE SEQUENCE [LARGE SCALE GENOMIC DNA]</scope>
    <source>
        <strain evidence="2 5">RU-4-M-4</strain>
    </source>
</reference>
<reference evidence="2" key="3">
    <citation type="submission" date="2019-09" db="EMBL/GenBank/DDBJ databases">
        <authorList>
            <person name="Zhang D.-C."/>
        </authorList>
    </citation>
    <scope>NUCLEOTIDE SEQUENCE</scope>
    <source>
        <strain evidence="2">RU-4-M-4</strain>
    </source>
</reference>
<feature type="transmembrane region" description="Helical" evidence="1">
    <location>
        <begin position="163"/>
        <end position="188"/>
    </location>
</feature>
<proteinExistence type="predicted"/>
<evidence type="ECO:0000313" key="4">
    <source>
        <dbReference type="Proteomes" id="UP000315145"/>
    </source>
</evidence>
<dbReference type="Proteomes" id="UP000315145">
    <property type="component" value="Unassembled WGS sequence"/>
</dbReference>
<keyword evidence="1" id="KW-1133">Transmembrane helix</keyword>
<name>A0A5M7B558_9FLAO</name>
<gene>
    <name evidence="2" type="ORF">F2B50_14925</name>
    <name evidence="3" type="ORF">FPF71_14925</name>
</gene>